<evidence type="ECO:0000313" key="3">
    <source>
        <dbReference type="Proteomes" id="UP000016936"/>
    </source>
</evidence>
<dbReference type="OMA" id="ITDTWIR"/>
<name>M2UM33_COCH5</name>
<dbReference type="Proteomes" id="UP000016936">
    <property type="component" value="Unassembled WGS sequence"/>
</dbReference>
<accession>M2UM33</accession>
<dbReference type="OrthoDB" id="3792834at2759"/>
<evidence type="ECO:0000256" key="1">
    <source>
        <dbReference type="SAM" id="MobiDB-lite"/>
    </source>
</evidence>
<proteinExistence type="predicted"/>
<reference evidence="3" key="2">
    <citation type="journal article" date="2013" name="PLoS Genet.">
        <title>Comparative genome structure, secondary metabolite, and effector coding capacity across Cochliobolus pathogens.</title>
        <authorList>
            <person name="Condon B.J."/>
            <person name="Leng Y."/>
            <person name="Wu D."/>
            <person name="Bushley K.E."/>
            <person name="Ohm R.A."/>
            <person name="Otillar R."/>
            <person name="Martin J."/>
            <person name="Schackwitz W."/>
            <person name="Grimwood J."/>
            <person name="MohdZainudin N."/>
            <person name="Xue C."/>
            <person name="Wang R."/>
            <person name="Manning V.A."/>
            <person name="Dhillon B."/>
            <person name="Tu Z.J."/>
            <person name="Steffenson B.J."/>
            <person name="Salamov A."/>
            <person name="Sun H."/>
            <person name="Lowry S."/>
            <person name="LaButti K."/>
            <person name="Han J."/>
            <person name="Copeland A."/>
            <person name="Lindquist E."/>
            <person name="Barry K."/>
            <person name="Schmutz J."/>
            <person name="Baker S.E."/>
            <person name="Ciuffetti L.M."/>
            <person name="Grigoriev I.V."/>
            <person name="Zhong S."/>
            <person name="Turgeon B.G."/>
        </authorList>
    </citation>
    <scope>NUCLEOTIDE SEQUENCE [LARGE SCALE GENOMIC DNA]</scope>
    <source>
        <strain evidence="3">C5 / ATCC 48332 / race O</strain>
    </source>
</reference>
<feature type="region of interest" description="Disordered" evidence="1">
    <location>
        <begin position="54"/>
        <end position="79"/>
    </location>
</feature>
<organism evidence="2 3">
    <name type="scientific">Cochliobolus heterostrophus (strain C5 / ATCC 48332 / race O)</name>
    <name type="common">Southern corn leaf blight fungus</name>
    <name type="synonym">Bipolaris maydis</name>
    <dbReference type="NCBI Taxonomy" id="701091"/>
    <lineage>
        <taxon>Eukaryota</taxon>
        <taxon>Fungi</taxon>
        <taxon>Dikarya</taxon>
        <taxon>Ascomycota</taxon>
        <taxon>Pezizomycotina</taxon>
        <taxon>Dothideomycetes</taxon>
        <taxon>Pleosporomycetidae</taxon>
        <taxon>Pleosporales</taxon>
        <taxon>Pleosporineae</taxon>
        <taxon>Pleosporaceae</taxon>
        <taxon>Bipolaris</taxon>
    </lineage>
</organism>
<dbReference type="EMBL" id="KB445571">
    <property type="protein sequence ID" value="EMD94671.1"/>
    <property type="molecule type" value="Genomic_DNA"/>
</dbReference>
<dbReference type="AlphaFoldDB" id="M2UM33"/>
<protein>
    <submittedName>
        <fullName evidence="2">Uncharacterized protein</fullName>
    </submittedName>
</protein>
<dbReference type="HOGENOM" id="CLU_585266_0_0_1"/>
<feature type="region of interest" description="Disordered" evidence="1">
    <location>
        <begin position="1"/>
        <end position="38"/>
    </location>
</feature>
<gene>
    <name evidence="2" type="ORF">COCHEDRAFT_1191499</name>
</gene>
<feature type="region of interest" description="Disordered" evidence="1">
    <location>
        <begin position="160"/>
        <end position="203"/>
    </location>
</feature>
<feature type="compositionally biased region" description="Low complexity" evidence="1">
    <location>
        <begin position="1"/>
        <end position="16"/>
    </location>
</feature>
<feature type="compositionally biased region" description="Polar residues" evidence="1">
    <location>
        <begin position="64"/>
        <end position="75"/>
    </location>
</feature>
<feature type="compositionally biased region" description="Basic residues" evidence="1">
    <location>
        <begin position="170"/>
        <end position="183"/>
    </location>
</feature>
<sequence>MARQRSITSRRSSQSRDASKMRSSRTVSPGSKTAEMGTLPKLWLKLRLNVGNKEEKTDPFPATANEQNTDYNSGLPQYPAGQLSVKTRTGRTVHKRQHEDVIQGSDYDQLMGLSSEGFDNDDFKFQPDFSSDLRKCISSGNLYKAALLSSTANALSNAQGYSGVFSPEKRQKKRSLGRPRGKRPSFTSHLDKVSEEEDCPSSSTLAAQSSIEHTSFQPSQDVYDILNSLKASTKTHIDLPSLGNTNDPDTIQPYSAELLTHLYITCYHQNLWNLCDLITDTWIRAFHTRRKKATTDPTYTLWRPNKALSHRKRAAQRARLAGVLMPSEYDANPRNLGLDATDPDLDANTTDTQLHLVTLLYEHTPTACGARMLWADALALAGDQTEKEMEVARRRGVTVHPDLVWNVMQSGLRMVRRRLTMKCEESTEGAWCRRYHEHGRSGANGGRCYREVAAEEREEEEEEEGEE</sequence>
<evidence type="ECO:0000313" key="2">
    <source>
        <dbReference type="EMBL" id="EMD94671.1"/>
    </source>
</evidence>
<reference evidence="2 3" key="1">
    <citation type="journal article" date="2012" name="PLoS Pathog.">
        <title>Diverse lifestyles and strategies of plant pathogenesis encoded in the genomes of eighteen Dothideomycetes fungi.</title>
        <authorList>
            <person name="Ohm R.A."/>
            <person name="Feau N."/>
            <person name="Henrissat B."/>
            <person name="Schoch C.L."/>
            <person name="Horwitz B.A."/>
            <person name="Barry K.W."/>
            <person name="Condon B.J."/>
            <person name="Copeland A.C."/>
            <person name="Dhillon B."/>
            <person name="Glaser F."/>
            <person name="Hesse C.N."/>
            <person name="Kosti I."/>
            <person name="LaButti K."/>
            <person name="Lindquist E.A."/>
            <person name="Lucas S."/>
            <person name="Salamov A.A."/>
            <person name="Bradshaw R.E."/>
            <person name="Ciuffetti L."/>
            <person name="Hamelin R.C."/>
            <person name="Kema G.H.J."/>
            <person name="Lawrence C."/>
            <person name="Scott J.A."/>
            <person name="Spatafora J.W."/>
            <person name="Turgeon B.G."/>
            <person name="de Wit P.J.G.M."/>
            <person name="Zhong S."/>
            <person name="Goodwin S.B."/>
            <person name="Grigoriev I.V."/>
        </authorList>
    </citation>
    <scope>NUCLEOTIDE SEQUENCE [LARGE SCALE GENOMIC DNA]</scope>
    <source>
        <strain evidence="3">C5 / ATCC 48332 / race O</strain>
    </source>
</reference>
<keyword evidence="3" id="KW-1185">Reference proteome</keyword>